<gene>
    <name evidence="1" type="ORF">Glove_248g37</name>
</gene>
<accession>A0A397I8P2</accession>
<dbReference type="AlphaFoldDB" id="A0A397I8P2"/>
<name>A0A397I8P2_9GLOM</name>
<proteinExistence type="predicted"/>
<evidence type="ECO:0000313" key="1">
    <source>
        <dbReference type="EMBL" id="RHZ71995.1"/>
    </source>
</evidence>
<dbReference type="Proteomes" id="UP000266861">
    <property type="component" value="Unassembled WGS sequence"/>
</dbReference>
<reference evidence="1 2" key="1">
    <citation type="submission" date="2018-08" db="EMBL/GenBank/DDBJ databases">
        <title>Genome and evolution of the arbuscular mycorrhizal fungus Diversispora epigaea (formerly Glomus versiforme) and its bacterial endosymbionts.</title>
        <authorList>
            <person name="Sun X."/>
            <person name="Fei Z."/>
            <person name="Harrison M."/>
        </authorList>
    </citation>
    <scope>NUCLEOTIDE SEQUENCE [LARGE SCALE GENOMIC DNA]</scope>
    <source>
        <strain evidence="1 2">IT104</strain>
    </source>
</reference>
<comment type="caution">
    <text evidence="1">The sequence shown here is derived from an EMBL/GenBank/DDBJ whole genome shotgun (WGS) entry which is preliminary data.</text>
</comment>
<sequence>MFRSLLLTMSDSYFSEAEAEEWSFLDFYKHRRCQIDFTKSFKKESFILKKNLEYLVTTGSEKAKSLLDAFKASNTFPSRNCNEIYPKATHD</sequence>
<evidence type="ECO:0000313" key="2">
    <source>
        <dbReference type="Proteomes" id="UP000266861"/>
    </source>
</evidence>
<organism evidence="1 2">
    <name type="scientific">Diversispora epigaea</name>
    <dbReference type="NCBI Taxonomy" id="1348612"/>
    <lineage>
        <taxon>Eukaryota</taxon>
        <taxon>Fungi</taxon>
        <taxon>Fungi incertae sedis</taxon>
        <taxon>Mucoromycota</taxon>
        <taxon>Glomeromycotina</taxon>
        <taxon>Glomeromycetes</taxon>
        <taxon>Diversisporales</taxon>
        <taxon>Diversisporaceae</taxon>
        <taxon>Diversispora</taxon>
    </lineage>
</organism>
<dbReference type="EMBL" id="PQFF01000229">
    <property type="protein sequence ID" value="RHZ71995.1"/>
    <property type="molecule type" value="Genomic_DNA"/>
</dbReference>
<protein>
    <submittedName>
        <fullName evidence="1">Uncharacterized protein</fullName>
    </submittedName>
</protein>
<dbReference type="OrthoDB" id="2406775at2759"/>
<keyword evidence="2" id="KW-1185">Reference proteome</keyword>